<keyword evidence="2" id="KW-0614">Plasmid</keyword>
<dbReference type="RefSeq" id="WP_037486438.1">
    <property type="nucleotide sequence ID" value="NZ_CP011772.1"/>
</dbReference>
<keyword evidence="3" id="KW-1185">Reference proteome</keyword>
<gene>
    <name evidence="2" type="ORF">AB433_19000</name>
</gene>
<dbReference type="InterPro" id="IPR002145">
    <property type="entry name" value="CopG"/>
</dbReference>
<dbReference type="AlphaFoldDB" id="A0A0G3XL51"/>
<dbReference type="PATRIC" id="fig|1348774.3.peg.4007"/>
<dbReference type="GO" id="GO:0006355">
    <property type="term" value="P:regulation of DNA-templated transcription"/>
    <property type="evidence" value="ECO:0007669"/>
    <property type="project" value="InterPro"/>
</dbReference>
<name>A0A0G3XL51_9SPHN</name>
<dbReference type="Proteomes" id="UP000035287">
    <property type="component" value="Plasmid p2"/>
</dbReference>
<evidence type="ECO:0000313" key="2">
    <source>
        <dbReference type="EMBL" id="AKM12220.1"/>
    </source>
</evidence>
<protein>
    <submittedName>
        <fullName evidence="2">CopG family transcriptional regulator</fullName>
    </submittedName>
</protein>
<dbReference type="OrthoDB" id="7508627at2"/>
<dbReference type="Pfam" id="PF01402">
    <property type="entry name" value="RHH_1"/>
    <property type="match status" value="1"/>
</dbReference>
<reference evidence="2 3" key="1">
    <citation type="submission" date="2015-06" db="EMBL/GenBank/DDBJ databases">
        <authorList>
            <person name="Zeng Y."/>
            <person name="Huang Y."/>
        </authorList>
    </citation>
    <scope>NUCLEOTIDE SEQUENCE [LARGE SCALE GENOMIC DNA]</scope>
    <source>
        <strain evidence="2 3">PQ-2</strain>
        <plasmid evidence="3">Plasmid p2</plasmid>
    </source>
</reference>
<evidence type="ECO:0000259" key="1">
    <source>
        <dbReference type="Pfam" id="PF01402"/>
    </source>
</evidence>
<dbReference type="KEGG" id="cna:AB433_19000"/>
<organism evidence="2 3">
    <name type="scientific">Croceicoccus naphthovorans</name>
    <dbReference type="NCBI Taxonomy" id="1348774"/>
    <lineage>
        <taxon>Bacteria</taxon>
        <taxon>Pseudomonadati</taxon>
        <taxon>Pseudomonadota</taxon>
        <taxon>Alphaproteobacteria</taxon>
        <taxon>Sphingomonadales</taxon>
        <taxon>Erythrobacteraceae</taxon>
        <taxon>Croceicoccus</taxon>
    </lineage>
</organism>
<dbReference type="EMBL" id="CP011772">
    <property type="protein sequence ID" value="AKM12220.1"/>
    <property type="molecule type" value="Genomic_DNA"/>
</dbReference>
<evidence type="ECO:0000313" key="3">
    <source>
        <dbReference type="Proteomes" id="UP000035287"/>
    </source>
</evidence>
<feature type="domain" description="Ribbon-helix-helix protein CopG" evidence="1">
    <location>
        <begin position="6"/>
        <end position="43"/>
    </location>
</feature>
<accession>A0A0G3XL51</accession>
<proteinExistence type="predicted"/>
<sequence length="96" mass="10811">MTETVLISVRLPGSVAEAANAAAASRNISRSKLLRIAIERFLDDLSGSSEQDRRRQFSAEYTFLALDLMVQREYPEVHDELLTEAERRMEVFHGGA</sequence>
<geneLocation type="plasmid" evidence="2 3">
    <name>p2</name>
</geneLocation>